<evidence type="ECO:0000259" key="9">
    <source>
        <dbReference type="PROSITE" id="PS50928"/>
    </source>
</evidence>
<comment type="similarity">
    <text evidence="2">Belongs to the binding-protein-dependent transport system permease family. HisMQ subfamily.</text>
</comment>
<dbReference type="Pfam" id="PF00528">
    <property type="entry name" value="BPD_transp_1"/>
    <property type="match status" value="1"/>
</dbReference>
<keyword evidence="6 8" id="KW-1133">Transmembrane helix</keyword>
<feature type="transmembrane region" description="Helical" evidence="8">
    <location>
        <begin position="280"/>
        <end position="301"/>
    </location>
</feature>
<comment type="subcellular location">
    <subcellularLocation>
        <location evidence="1">Cell inner membrane</location>
        <topology evidence="1">Multi-pass membrane protein</topology>
    </subcellularLocation>
    <subcellularLocation>
        <location evidence="8">Cell membrane</location>
        <topology evidence="8">Multi-pass membrane protein</topology>
    </subcellularLocation>
</comment>
<sequence>MSNPSVYVRAAMAPAQPAPRSTVGVAGWLRTNLFSSLWNTVLTLLAIALIVSIVVPTVRFTLVDAVWSGEGREACLAANGACWAYVKAYLPQFIYGRYPIDERWRVDLVYAMLALGLVLLMVPRIPAKGATLAFMLLVFPVVAFVLLTGGGLELDGGLIPDDVMAPSAFRFWIEYGAVCAVLLALAAALAAWQGASVARTLRNLAAALAVLAVVLLAVSVDVGLEHVETANWGGMLVTLVVAVTGMTASMPLGVLLALGRRSNMPVVRLASVVFIEVWRGVPLITVLFMSSVMLPLFLPSGVTIDKLFRALVGVALFNSAYMAEVIRGGLQAIPRGQYEAARALGLGYWQMMRMIVLPQALRLVIPGIVGSFISLFKDTTLVLIIGLFDFLGQIQASANSATWASPVTGISGYIFAAFVYWIFCFGMSQYAGFVERRLDTGYKR</sequence>
<dbReference type="Gene3D" id="1.10.3720.10">
    <property type="entry name" value="MetI-like"/>
    <property type="match status" value="1"/>
</dbReference>
<dbReference type="AlphaFoldDB" id="A0A7W9FQC8"/>
<dbReference type="InterPro" id="IPR000515">
    <property type="entry name" value="MetI-like"/>
</dbReference>
<dbReference type="SUPFAM" id="SSF161098">
    <property type="entry name" value="MetI-like"/>
    <property type="match status" value="1"/>
</dbReference>
<evidence type="ECO:0000313" key="11">
    <source>
        <dbReference type="Proteomes" id="UP000523821"/>
    </source>
</evidence>
<keyword evidence="7 8" id="KW-0472">Membrane</keyword>
<feature type="transmembrane region" description="Helical" evidence="8">
    <location>
        <begin position="236"/>
        <end position="259"/>
    </location>
</feature>
<evidence type="ECO:0000256" key="1">
    <source>
        <dbReference type="ARBA" id="ARBA00004429"/>
    </source>
</evidence>
<feature type="transmembrane region" description="Helical" evidence="8">
    <location>
        <begin position="410"/>
        <end position="434"/>
    </location>
</feature>
<dbReference type="CDD" id="cd06261">
    <property type="entry name" value="TM_PBP2"/>
    <property type="match status" value="1"/>
</dbReference>
<dbReference type="GO" id="GO:0022857">
    <property type="term" value="F:transmembrane transporter activity"/>
    <property type="evidence" value="ECO:0007669"/>
    <property type="project" value="InterPro"/>
</dbReference>
<evidence type="ECO:0000256" key="6">
    <source>
        <dbReference type="ARBA" id="ARBA00022989"/>
    </source>
</evidence>
<evidence type="ECO:0000256" key="7">
    <source>
        <dbReference type="ARBA" id="ARBA00023136"/>
    </source>
</evidence>
<organism evidence="10 11">
    <name type="scientific">Prosthecomicrobium pneumaticum</name>
    <dbReference type="NCBI Taxonomy" id="81895"/>
    <lineage>
        <taxon>Bacteria</taxon>
        <taxon>Pseudomonadati</taxon>
        <taxon>Pseudomonadota</taxon>
        <taxon>Alphaproteobacteria</taxon>
        <taxon>Hyphomicrobiales</taxon>
        <taxon>Kaistiaceae</taxon>
        <taxon>Prosthecomicrobium</taxon>
    </lineage>
</organism>
<keyword evidence="4" id="KW-1003">Cell membrane</keyword>
<name>A0A7W9FQC8_9HYPH</name>
<keyword evidence="11" id="KW-1185">Reference proteome</keyword>
<dbReference type="PANTHER" id="PTHR30614:SF41">
    <property type="entry name" value="INNER MEMBRANE AMINO-ACID ABC TRANSPORTER PERMEASE PROTEIN YHDY"/>
    <property type="match status" value="1"/>
</dbReference>
<dbReference type="InterPro" id="IPR035906">
    <property type="entry name" value="MetI-like_sf"/>
</dbReference>
<evidence type="ECO:0000256" key="3">
    <source>
        <dbReference type="ARBA" id="ARBA00022448"/>
    </source>
</evidence>
<keyword evidence="3 8" id="KW-0813">Transport</keyword>
<dbReference type="PANTHER" id="PTHR30614">
    <property type="entry name" value="MEMBRANE COMPONENT OF AMINO ACID ABC TRANSPORTER"/>
    <property type="match status" value="1"/>
</dbReference>
<evidence type="ECO:0000313" key="10">
    <source>
        <dbReference type="EMBL" id="MBB5754875.1"/>
    </source>
</evidence>
<keyword evidence="5 8" id="KW-0812">Transmembrane</keyword>
<dbReference type="RefSeq" id="WP_183858300.1">
    <property type="nucleotide sequence ID" value="NZ_JACHOO010000010.1"/>
</dbReference>
<dbReference type="GO" id="GO:0006865">
    <property type="term" value="P:amino acid transport"/>
    <property type="evidence" value="ECO:0007669"/>
    <property type="project" value="TreeGrafter"/>
</dbReference>
<dbReference type="InterPro" id="IPR043429">
    <property type="entry name" value="ArtM/GltK/GlnP/TcyL/YhdX-like"/>
</dbReference>
<evidence type="ECO:0000256" key="4">
    <source>
        <dbReference type="ARBA" id="ARBA00022475"/>
    </source>
</evidence>
<feature type="transmembrane region" description="Helical" evidence="8">
    <location>
        <begin position="108"/>
        <end position="125"/>
    </location>
</feature>
<reference evidence="10 11" key="1">
    <citation type="submission" date="2020-08" db="EMBL/GenBank/DDBJ databases">
        <title>Genomic Encyclopedia of Type Strains, Phase IV (KMG-IV): sequencing the most valuable type-strain genomes for metagenomic binning, comparative biology and taxonomic classification.</title>
        <authorList>
            <person name="Goeker M."/>
        </authorList>
    </citation>
    <scope>NUCLEOTIDE SEQUENCE [LARGE SCALE GENOMIC DNA]</scope>
    <source>
        <strain evidence="10 11">DSM 16268</strain>
    </source>
</reference>
<dbReference type="EMBL" id="JACHOO010000010">
    <property type="protein sequence ID" value="MBB5754875.1"/>
    <property type="molecule type" value="Genomic_DNA"/>
</dbReference>
<dbReference type="NCBIfam" id="TIGR01726">
    <property type="entry name" value="HEQRo_perm_3TM"/>
    <property type="match status" value="1"/>
</dbReference>
<feature type="transmembrane region" description="Helical" evidence="8">
    <location>
        <begin position="37"/>
        <end position="58"/>
    </location>
</feature>
<gene>
    <name evidence="10" type="ORF">GGQ63_003967</name>
</gene>
<dbReference type="Proteomes" id="UP000523821">
    <property type="component" value="Unassembled WGS sequence"/>
</dbReference>
<feature type="transmembrane region" description="Helical" evidence="8">
    <location>
        <begin position="172"/>
        <end position="192"/>
    </location>
</feature>
<accession>A0A7W9FQC8</accession>
<evidence type="ECO:0000256" key="2">
    <source>
        <dbReference type="ARBA" id="ARBA00010072"/>
    </source>
</evidence>
<feature type="transmembrane region" description="Helical" evidence="8">
    <location>
        <begin position="204"/>
        <end position="224"/>
    </location>
</feature>
<comment type="caution">
    <text evidence="10">The sequence shown here is derived from an EMBL/GenBank/DDBJ whole genome shotgun (WGS) entry which is preliminary data.</text>
</comment>
<feature type="transmembrane region" description="Helical" evidence="8">
    <location>
        <begin position="132"/>
        <end position="152"/>
    </location>
</feature>
<feature type="domain" description="ABC transmembrane type-1" evidence="9">
    <location>
        <begin position="235"/>
        <end position="431"/>
    </location>
</feature>
<proteinExistence type="inferred from homology"/>
<feature type="transmembrane region" description="Helical" evidence="8">
    <location>
        <begin position="360"/>
        <end position="390"/>
    </location>
</feature>
<evidence type="ECO:0000256" key="5">
    <source>
        <dbReference type="ARBA" id="ARBA00022692"/>
    </source>
</evidence>
<evidence type="ECO:0000256" key="8">
    <source>
        <dbReference type="RuleBase" id="RU363032"/>
    </source>
</evidence>
<dbReference type="GO" id="GO:0043190">
    <property type="term" value="C:ATP-binding cassette (ABC) transporter complex"/>
    <property type="evidence" value="ECO:0007669"/>
    <property type="project" value="InterPro"/>
</dbReference>
<protein>
    <submittedName>
        <fullName evidence="10">General L-amino acid transport system permease protein</fullName>
    </submittedName>
</protein>
<dbReference type="InterPro" id="IPR010065">
    <property type="entry name" value="AA_ABC_transptr_permease_3TM"/>
</dbReference>
<dbReference type="PROSITE" id="PS50928">
    <property type="entry name" value="ABC_TM1"/>
    <property type="match status" value="1"/>
</dbReference>